<sequence>NFCTEFWFLDEAIRMEKYLYKQNNMYNPKEKMEKVVDNYHQVRYSEDVCPP</sequence>
<accession>A0A0B7BXU1</accession>
<organism evidence="1">
    <name type="scientific">Arion vulgaris</name>
    <dbReference type="NCBI Taxonomy" id="1028688"/>
    <lineage>
        <taxon>Eukaryota</taxon>
        <taxon>Metazoa</taxon>
        <taxon>Spiralia</taxon>
        <taxon>Lophotrochozoa</taxon>
        <taxon>Mollusca</taxon>
        <taxon>Gastropoda</taxon>
        <taxon>Heterobranchia</taxon>
        <taxon>Euthyneura</taxon>
        <taxon>Panpulmonata</taxon>
        <taxon>Eupulmonata</taxon>
        <taxon>Stylommatophora</taxon>
        <taxon>Helicina</taxon>
        <taxon>Arionoidea</taxon>
        <taxon>Arionidae</taxon>
        <taxon>Arion</taxon>
    </lineage>
</organism>
<evidence type="ECO:0000313" key="1">
    <source>
        <dbReference type="EMBL" id="CEK98014.1"/>
    </source>
</evidence>
<reference evidence="1" key="1">
    <citation type="submission" date="2014-12" db="EMBL/GenBank/DDBJ databases">
        <title>Insight into the proteome of Arion vulgaris.</title>
        <authorList>
            <person name="Aradska J."/>
            <person name="Bulat T."/>
            <person name="Smidak R."/>
            <person name="Sarate P."/>
            <person name="Gangsoo J."/>
            <person name="Sialana F."/>
            <person name="Bilban M."/>
            <person name="Lubec G."/>
        </authorList>
    </citation>
    <scope>NUCLEOTIDE SEQUENCE</scope>
    <source>
        <tissue evidence="1">Skin</tissue>
    </source>
</reference>
<feature type="non-terminal residue" evidence="1">
    <location>
        <position position="1"/>
    </location>
</feature>
<gene>
    <name evidence="1" type="primary">ORF217526</name>
</gene>
<protein>
    <submittedName>
        <fullName evidence="1">Uncharacterized protein</fullName>
    </submittedName>
</protein>
<name>A0A0B7BXU1_9EUPU</name>
<dbReference type="EMBL" id="HACG01051143">
    <property type="protein sequence ID" value="CEK98014.1"/>
    <property type="molecule type" value="Transcribed_RNA"/>
</dbReference>
<proteinExistence type="predicted"/>
<dbReference type="AlphaFoldDB" id="A0A0B7BXU1"/>